<evidence type="ECO:0000313" key="1">
    <source>
        <dbReference type="EMBL" id="KAJ8112006.1"/>
    </source>
</evidence>
<dbReference type="Proteomes" id="UP001153334">
    <property type="component" value="Unassembled WGS sequence"/>
</dbReference>
<organism evidence="1 2">
    <name type="scientific">Nemania bipapillata</name>
    <dbReference type="NCBI Taxonomy" id="110536"/>
    <lineage>
        <taxon>Eukaryota</taxon>
        <taxon>Fungi</taxon>
        <taxon>Dikarya</taxon>
        <taxon>Ascomycota</taxon>
        <taxon>Pezizomycotina</taxon>
        <taxon>Sordariomycetes</taxon>
        <taxon>Xylariomycetidae</taxon>
        <taxon>Xylariales</taxon>
        <taxon>Xylariaceae</taxon>
        <taxon>Nemania</taxon>
    </lineage>
</organism>
<name>A0ACC2I9Y0_9PEZI</name>
<keyword evidence="2" id="KW-1185">Reference proteome</keyword>
<comment type="caution">
    <text evidence="1">The sequence shown here is derived from an EMBL/GenBank/DDBJ whole genome shotgun (WGS) entry which is preliminary data.</text>
</comment>
<proteinExistence type="predicted"/>
<gene>
    <name evidence="1" type="ORF">ONZ43_g5491</name>
</gene>
<dbReference type="EMBL" id="JAPESX010001716">
    <property type="protein sequence ID" value="KAJ8112006.1"/>
    <property type="molecule type" value="Genomic_DNA"/>
</dbReference>
<reference evidence="1" key="1">
    <citation type="submission" date="2022-11" db="EMBL/GenBank/DDBJ databases">
        <title>Genome Sequence of Nemania bipapillata.</title>
        <authorList>
            <person name="Buettner E."/>
        </authorList>
    </citation>
    <scope>NUCLEOTIDE SEQUENCE</scope>
    <source>
        <strain evidence="1">CP14</strain>
    </source>
</reference>
<sequence>MVYGYTIDPHKIDPLVSIADEALEQFADATVPGAWLVDIIPALKYVPEWMPGTGWKQTGLKWRAKLMEAAGKPLKLAQNKIARGDRTKSFVTEFYDNSGDEISAEDEAALKWVSLSMYAGGADTVPMTLFPEVQLKAREEIDRVIGTGRLPTYTDKDNLPYVTAIVTEAARWHPVAPMGVPRATIADDVINGYFIPKGAVVLPNVWWFTHDPAVYPDPMKFNPSRYLGPNPAPDPTDFTFGYGRRICPGRHLATASIWLTVARSLAVFKISKGLDENGREIEPELGFSPGIISRVEPFKATIKPRSPQHEALICQVEKLHPWEESDVDELRKIVI</sequence>
<accession>A0ACC2I9Y0</accession>
<protein>
    <submittedName>
        <fullName evidence="1">Uncharacterized protein</fullName>
    </submittedName>
</protein>
<evidence type="ECO:0000313" key="2">
    <source>
        <dbReference type="Proteomes" id="UP001153334"/>
    </source>
</evidence>